<dbReference type="CDD" id="cd03219">
    <property type="entry name" value="ABC_Mj1267_LivG_branched"/>
    <property type="match status" value="1"/>
</dbReference>
<keyword evidence="3" id="KW-0067">ATP-binding</keyword>
<protein>
    <recommendedName>
        <fullName evidence="5">ABC transporter domain-containing protein</fullName>
    </recommendedName>
</protein>
<reference evidence="7" key="1">
    <citation type="journal article" date="2019" name="Int. J. Syst. Evol. Microbiol.">
        <title>The Global Catalogue of Microorganisms (GCM) 10K type strain sequencing project: providing services to taxonomists for standard genome sequencing and annotation.</title>
        <authorList>
            <consortium name="The Broad Institute Genomics Platform"/>
            <consortium name="The Broad Institute Genome Sequencing Center for Infectious Disease"/>
            <person name="Wu L."/>
            <person name="Ma J."/>
        </authorList>
    </citation>
    <scope>NUCLEOTIDE SEQUENCE [LARGE SCALE GENOMIC DNA]</scope>
    <source>
        <strain evidence="7">JCM 17316</strain>
    </source>
</reference>
<dbReference type="PANTHER" id="PTHR45772:SF1">
    <property type="entry name" value="ABC TRANSPORTER ATP-BINDING PROTEIN"/>
    <property type="match status" value="1"/>
</dbReference>
<dbReference type="InterPro" id="IPR051120">
    <property type="entry name" value="ABC_AA/LPS_Transport"/>
</dbReference>
<name>A0ABP7YWI8_9ACTN</name>
<dbReference type="InterPro" id="IPR032823">
    <property type="entry name" value="BCA_ABC_TP_C"/>
</dbReference>
<dbReference type="PROSITE" id="PS50893">
    <property type="entry name" value="ABC_TRANSPORTER_2"/>
    <property type="match status" value="1"/>
</dbReference>
<evidence type="ECO:0000313" key="6">
    <source>
        <dbReference type="EMBL" id="GAA4142487.1"/>
    </source>
</evidence>
<feature type="compositionally biased region" description="Low complexity" evidence="4">
    <location>
        <begin position="391"/>
        <end position="404"/>
    </location>
</feature>
<feature type="domain" description="ABC transporter" evidence="5">
    <location>
        <begin position="10"/>
        <end position="258"/>
    </location>
</feature>
<dbReference type="Pfam" id="PF00005">
    <property type="entry name" value="ABC_tran"/>
    <property type="match status" value="1"/>
</dbReference>
<dbReference type="RefSeq" id="WP_378271206.1">
    <property type="nucleotide sequence ID" value="NZ_BAABDO010000042.1"/>
</dbReference>
<keyword evidence="7" id="KW-1185">Reference proteome</keyword>
<dbReference type="SMART" id="SM00382">
    <property type="entry name" value="AAA"/>
    <property type="match status" value="1"/>
</dbReference>
<feature type="compositionally biased region" description="Low complexity" evidence="4">
    <location>
        <begin position="333"/>
        <end position="371"/>
    </location>
</feature>
<proteinExistence type="predicted"/>
<evidence type="ECO:0000256" key="1">
    <source>
        <dbReference type="ARBA" id="ARBA00022448"/>
    </source>
</evidence>
<dbReference type="SUPFAM" id="SSF52540">
    <property type="entry name" value="P-loop containing nucleoside triphosphate hydrolases"/>
    <property type="match status" value="1"/>
</dbReference>
<dbReference type="Gene3D" id="3.40.50.300">
    <property type="entry name" value="P-loop containing nucleotide triphosphate hydrolases"/>
    <property type="match status" value="1"/>
</dbReference>
<accession>A0ABP7YWI8</accession>
<dbReference type="InterPro" id="IPR003439">
    <property type="entry name" value="ABC_transporter-like_ATP-bd"/>
</dbReference>
<evidence type="ECO:0000256" key="4">
    <source>
        <dbReference type="SAM" id="MobiDB-lite"/>
    </source>
</evidence>
<keyword evidence="2" id="KW-0547">Nucleotide-binding</keyword>
<evidence type="ECO:0000259" key="5">
    <source>
        <dbReference type="PROSITE" id="PS50893"/>
    </source>
</evidence>
<dbReference type="InterPro" id="IPR027417">
    <property type="entry name" value="P-loop_NTPase"/>
</dbReference>
<dbReference type="Proteomes" id="UP001500266">
    <property type="component" value="Unassembled WGS sequence"/>
</dbReference>
<comment type="caution">
    <text evidence="6">The sequence shown here is derived from an EMBL/GenBank/DDBJ whole genome shotgun (WGS) entry which is preliminary data.</text>
</comment>
<keyword evidence="1" id="KW-0813">Transport</keyword>
<organism evidence="6 7">
    <name type="scientific">Actinomadura keratinilytica</name>
    <dbReference type="NCBI Taxonomy" id="547461"/>
    <lineage>
        <taxon>Bacteria</taxon>
        <taxon>Bacillati</taxon>
        <taxon>Actinomycetota</taxon>
        <taxon>Actinomycetes</taxon>
        <taxon>Streptosporangiales</taxon>
        <taxon>Thermomonosporaceae</taxon>
        <taxon>Actinomadura</taxon>
    </lineage>
</organism>
<evidence type="ECO:0000313" key="7">
    <source>
        <dbReference type="Proteomes" id="UP001500266"/>
    </source>
</evidence>
<dbReference type="InterPro" id="IPR003593">
    <property type="entry name" value="AAA+_ATPase"/>
</dbReference>
<gene>
    <name evidence="6" type="ORF">GCM10022416_31570</name>
</gene>
<sequence>MTAAPVAPELAVTGLTVRFAGLTALDDVGFTVTPGSMHALIGPNGAGKSTCFNVLSGVYRAAAGSVRLGGTELTGLPPHRIAALGVARTFQNLALSPRLSTADNLMLGRHRLTRAGFVACGLRLPAARREERRHRARVAEIAEFVGVAEHLDRPVGLLPYGVQKRVELARALCLEPRVLLLDEPVAGMNAPERRAMAAVLRQVRASLGISILLVEHDMDLVARLADEVTVLDFGRRIATGTPAAVRRDPQVIRAYLGTPRTATAGAAETVGTTDTAGTADTVETAGAAGAADTAGTADTAAGIAGAAGTAGTAAGADGAAGIAGTAARTADTAGTADAATGTDRTADTAGSAGAAGTADTVGTASRTAGAAGADGTGGTAGAGASGEVDEAAGASAAAGEGEQR</sequence>
<evidence type="ECO:0000256" key="3">
    <source>
        <dbReference type="ARBA" id="ARBA00022840"/>
    </source>
</evidence>
<evidence type="ECO:0000256" key="2">
    <source>
        <dbReference type="ARBA" id="ARBA00022741"/>
    </source>
</evidence>
<dbReference type="Pfam" id="PF12399">
    <property type="entry name" value="BCA_ABC_TP_C"/>
    <property type="match status" value="1"/>
</dbReference>
<dbReference type="PANTHER" id="PTHR45772">
    <property type="entry name" value="CONSERVED COMPONENT OF ABC TRANSPORTER FOR NATURAL AMINO ACIDS-RELATED"/>
    <property type="match status" value="1"/>
</dbReference>
<feature type="region of interest" description="Disordered" evidence="4">
    <location>
        <begin position="333"/>
        <end position="404"/>
    </location>
</feature>
<dbReference type="EMBL" id="BAABDO010000042">
    <property type="protein sequence ID" value="GAA4142487.1"/>
    <property type="molecule type" value="Genomic_DNA"/>
</dbReference>
<feature type="compositionally biased region" description="Gly residues" evidence="4">
    <location>
        <begin position="372"/>
        <end position="384"/>
    </location>
</feature>